<gene>
    <name evidence="2" type="ORF">JKG68_27670</name>
</gene>
<keyword evidence="3" id="KW-1185">Reference proteome</keyword>
<dbReference type="AlphaFoldDB" id="A0A936ZN88"/>
<dbReference type="Proteomes" id="UP000605848">
    <property type="component" value="Unassembled WGS sequence"/>
</dbReference>
<protein>
    <submittedName>
        <fullName evidence="2">Uncharacterized protein</fullName>
    </submittedName>
</protein>
<comment type="caution">
    <text evidence="2">The sequence shown here is derived from an EMBL/GenBank/DDBJ whole genome shotgun (WGS) entry which is preliminary data.</text>
</comment>
<evidence type="ECO:0000313" key="2">
    <source>
        <dbReference type="EMBL" id="MBL0407693.1"/>
    </source>
</evidence>
<organism evidence="2 3">
    <name type="scientific">Microvirga aerilata</name>
    <dbReference type="NCBI Taxonomy" id="670292"/>
    <lineage>
        <taxon>Bacteria</taxon>
        <taxon>Pseudomonadati</taxon>
        <taxon>Pseudomonadota</taxon>
        <taxon>Alphaproteobacteria</taxon>
        <taxon>Hyphomicrobiales</taxon>
        <taxon>Methylobacteriaceae</taxon>
        <taxon>Microvirga</taxon>
    </lineage>
</organism>
<dbReference type="EMBL" id="JAEQMY010000103">
    <property type="protein sequence ID" value="MBL0407693.1"/>
    <property type="molecule type" value="Genomic_DNA"/>
</dbReference>
<dbReference type="RefSeq" id="WP_202065166.1">
    <property type="nucleotide sequence ID" value="NZ_JAEQMY010000103.1"/>
</dbReference>
<evidence type="ECO:0000256" key="1">
    <source>
        <dbReference type="SAM" id="MobiDB-lite"/>
    </source>
</evidence>
<reference evidence="2" key="1">
    <citation type="submission" date="2021-01" db="EMBL/GenBank/DDBJ databases">
        <title>Microvirga sp.</title>
        <authorList>
            <person name="Kim M.K."/>
        </authorList>
    </citation>
    <scope>NUCLEOTIDE SEQUENCE</scope>
    <source>
        <strain evidence="2">5420S-16</strain>
    </source>
</reference>
<name>A0A936ZN88_9HYPH</name>
<feature type="region of interest" description="Disordered" evidence="1">
    <location>
        <begin position="54"/>
        <end position="75"/>
    </location>
</feature>
<sequence length="75" mass="8627">MEAIMSVFQMIRSILVDLLWYGVTQWFGRQFVKTMTEGPDLDDWQKALDEKLKQEPVVDPLQEPGSSPGLQKSKD</sequence>
<accession>A0A936ZN88</accession>
<feature type="compositionally biased region" description="Polar residues" evidence="1">
    <location>
        <begin position="64"/>
        <end position="75"/>
    </location>
</feature>
<proteinExistence type="predicted"/>
<evidence type="ECO:0000313" key="3">
    <source>
        <dbReference type="Proteomes" id="UP000605848"/>
    </source>
</evidence>